<sequence>MSKSAARSVDSVTEPKPSVLKPGTKKAQLAQLLKPRKGVTIEALSTTLGWQAHTTRAAISGLRKAGFEVERISADDGSKTSCYRLAGRVS</sequence>
<dbReference type="EMBL" id="SRXW01000001">
    <property type="protein sequence ID" value="TGY90138.1"/>
    <property type="molecule type" value="Genomic_DNA"/>
</dbReference>
<feature type="region of interest" description="Disordered" evidence="1">
    <location>
        <begin position="1"/>
        <end position="24"/>
    </location>
</feature>
<name>A0A4S2H421_9PROT</name>
<dbReference type="InterPro" id="IPR021880">
    <property type="entry name" value="DUF3489"/>
</dbReference>
<protein>
    <submittedName>
        <fullName evidence="2">DUF3489 domain-containing protein</fullName>
    </submittedName>
</protein>
<evidence type="ECO:0000313" key="3">
    <source>
        <dbReference type="Proteomes" id="UP000308054"/>
    </source>
</evidence>
<dbReference type="AlphaFoldDB" id="A0A4S2H421"/>
<dbReference type="RefSeq" id="WP_135994636.1">
    <property type="nucleotide sequence ID" value="NZ_CP071057.1"/>
</dbReference>
<gene>
    <name evidence="2" type="ORF">E5163_03140</name>
</gene>
<evidence type="ECO:0000313" key="2">
    <source>
        <dbReference type="EMBL" id="TGY90138.1"/>
    </source>
</evidence>
<dbReference type="OrthoDB" id="7206991at2"/>
<comment type="caution">
    <text evidence="2">The sequence shown here is derived from an EMBL/GenBank/DDBJ whole genome shotgun (WGS) entry which is preliminary data.</text>
</comment>
<keyword evidence="3" id="KW-1185">Reference proteome</keyword>
<evidence type="ECO:0000256" key="1">
    <source>
        <dbReference type="SAM" id="MobiDB-lite"/>
    </source>
</evidence>
<dbReference type="Proteomes" id="UP000308054">
    <property type="component" value="Unassembled WGS sequence"/>
</dbReference>
<accession>A0A4S2H421</accession>
<reference evidence="2 3" key="1">
    <citation type="journal article" date="2017" name="Int. J. Syst. Evol. Microbiol.">
        <title>Marinicauda algicola sp. nov., isolated from a marine red alga Rhodosorus marinus.</title>
        <authorList>
            <person name="Jeong S.E."/>
            <person name="Jeon S.H."/>
            <person name="Chun B.H."/>
            <person name="Kim D.W."/>
            <person name="Jeon C.O."/>
        </authorList>
    </citation>
    <scope>NUCLEOTIDE SEQUENCE [LARGE SCALE GENOMIC DNA]</scope>
    <source>
        <strain evidence="2 3">JCM 31718</strain>
    </source>
</reference>
<organism evidence="2 3">
    <name type="scientific">Marinicauda algicola</name>
    <dbReference type="NCBI Taxonomy" id="2029849"/>
    <lineage>
        <taxon>Bacteria</taxon>
        <taxon>Pseudomonadati</taxon>
        <taxon>Pseudomonadota</taxon>
        <taxon>Alphaproteobacteria</taxon>
        <taxon>Maricaulales</taxon>
        <taxon>Maricaulaceae</taxon>
        <taxon>Marinicauda</taxon>
    </lineage>
</organism>
<proteinExistence type="predicted"/>
<dbReference type="Pfam" id="PF11994">
    <property type="entry name" value="DUF3489"/>
    <property type="match status" value="1"/>
</dbReference>